<dbReference type="InterPro" id="IPR036388">
    <property type="entry name" value="WH-like_DNA-bd_sf"/>
</dbReference>
<evidence type="ECO:0000313" key="7">
    <source>
        <dbReference type="Proteomes" id="UP000095463"/>
    </source>
</evidence>
<dbReference type="Gene3D" id="1.10.10.10">
    <property type="entry name" value="Winged helix-like DNA-binding domain superfamily/Winged helix DNA-binding domain"/>
    <property type="match status" value="1"/>
</dbReference>
<dbReference type="Gene3D" id="3.40.190.10">
    <property type="entry name" value="Periplasmic binding protein-like II"/>
    <property type="match status" value="2"/>
</dbReference>
<evidence type="ECO:0000313" key="6">
    <source>
        <dbReference type="EMBL" id="OEO29960.1"/>
    </source>
</evidence>
<reference evidence="6 7" key="1">
    <citation type="journal article" date="2015" name="Genome Announc.">
        <title>Genome Assemblies of Three Soil-Associated Devosia species: D. insulae, D. limi, and D. soli.</title>
        <authorList>
            <person name="Hassan Y.I."/>
            <person name="Lepp D."/>
            <person name="Zhou T."/>
        </authorList>
    </citation>
    <scope>NUCLEOTIDE SEQUENCE [LARGE SCALE GENOMIC DNA]</scope>
    <source>
        <strain evidence="6 7">DS-56</strain>
    </source>
</reference>
<dbReference type="OrthoDB" id="9807765at2"/>
<dbReference type="SUPFAM" id="SSF46785">
    <property type="entry name" value="Winged helix' DNA-binding domain"/>
    <property type="match status" value="1"/>
</dbReference>
<evidence type="ECO:0000256" key="1">
    <source>
        <dbReference type="ARBA" id="ARBA00009437"/>
    </source>
</evidence>
<sequence length="309" mass="34045">MVGKRLPSIQTMRALEAAVRLRCFTTAAAELALSQGAVSQHIRALEQRLGHSLFVRTATGVEPNAVSQALALQVRQGLTVLDRAFDQMPRGSDHRRAAAGRERLVISTLPAFATKWLMPRLDDFTRLHPEIELEIETSATLARLDASDGIDAAIRYGGGAWPGTTAEHLMDEVVFPVASPDYRGGNLPVLPTDLADCVLLRQSVQPWTPWFQAAGLDLVEPQDGVLFSDTLLAVQAALAGRGIFLARRSIVEDELRSGRLVRLWTHEIVDVHAHYLVWPTSSNRLAAIGKLRSWLLDEVTRWLADLATR</sequence>
<dbReference type="AlphaFoldDB" id="A0A1E5XMW5"/>
<dbReference type="InterPro" id="IPR036390">
    <property type="entry name" value="WH_DNA-bd_sf"/>
</dbReference>
<dbReference type="PANTHER" id="PTHR30537:SF79">
    <property type="entry name" value="TRANSCRIPTIONAL REGULATOR-RELATED"/>
    <property type="match status" value="1"/>
</dbReference>
<keyword evidence="4" id="KW-0804">Transcription</keyword>
<protein>
    <submittedName>
        <fullName evidence="6">LysR family transcriptional regulator</fullName>
    </submittedName>
</protein>
<dbReference type="SUPFAM" id="SSF53850">
    <property type="entry name" value="Periplasmic binding protein-like II"/>
    <property type="match status" value="1"/>
</dbReference>
<keyword evidence="2" id="KW-0805">Transcription regulation</keyword>
<dbReference type="Proteomes" id="UP000095463">
    <property type="component" value="Unassembled WGS sequence"/>
</dbReference>
<dbReference type="GO" id="GO:0003700">
    <property type="term" value="F:DNA-binding transcription factor activity"/>
    <property type="evidence" value="ECO:0007669"/>
    <property type="project" value="InterPro"/>
</dbReference>
<comment type="caution">
    <text evidence="6">The sequence shown here is derived from an EMBL/GenBank/DDBJ whole genome shotgun (WGS) entry which is preliminary data.</text>
</comment>
<dbReference type="Pfam" id="PF03466">
    <property type="entry name" value="LysR_substrate"/>
    <property type="match status" value="1"/>
</dbReference>
<gene>
    <name evidence="6" type="ORF">VW23_023710</name>
</gene>
<evidence type="ECO:0000259" key="5">
    <source>
        <dbReference type="PROSITE" id="PS50931"/>
    </source>
</evidence>
<feature type="domain" description="HTH lysR-type" evidence="5">
    <location>
        <begin position="7"/>
        <end position="64"/>
    </location>
</feature>
<dbReference type="EMBL" id="LAJE02000244">
    <property type="protein sequence ID" value="OEO29960.1"/>
    <property type="molecule type" value="Genomic_DNA"/>
</dbReference>
<dbReference type="PANTHER" id="PTHR30537">
    <property type="entry name" value="HTH-TYPE TRANSCRIPTIONAL REGULATOR"/>
    <property type="match status" value="1"/>
</dbReference>
<dbReference type="CDD" id="cd08432">
    <property type="entry name" value="PBP2_GcdR_TrpI_HvrB_AmpR_like"/>
    <property type="match status" value="1"/>
</dbReference>
<keyword evidence="7" id="KW-1185">Reference proteome</keyword>
<proteinExistence type="inferred from homology"/>
<dbReference type="GO" id="GO:0006351">
    <property type="term" value="P:DNA-templated transcription"/>
    <property type="evidence" value="ECO:0007669"/>
    <property type="project" value="TreeGrafter"/>
</dbReference>
<accession>A0A1E5XMW5</accession>
<evidence type="ECO:0000256" key="2">
    <source>
        <dbReference type="ARBA" id="ARBA00023015"/>
    </source>
</evidence>
<dbReference type="InterPro" id="IPR000847">
    <property type="entry name" value="LysR_HTH_N"/>
</dbReference>
<dbReference type="GO" id="GO:0043565">
    <property type="term" value="F:sequence-specific DNA binding"/>
    <property type="evidence" value="ECO:0007669"/>
    <property type="project" value="TreeGrafter"/>
</dbReference>
<name>A0A1E5XMW5_9HYPH</name>
<dbReference type="PRINTS" id="PR00039">
    <property type="entry name" value="HTHLYSR"/>
</dbReference>
<evidence type="ECO:0000256" key="4">
    <source>
        <dbReference type="ARBA" id="ARBA00023163"/>
    </source>
</evidence>
<dbReference type="InterPro" id="IPR058163">
    <property type="entry name" value="LysR-type_TF_proteobact-type"/>
</dbReference>
<comment type="similarity">
    <text evidence="1">Belongs to the LysR transcriptional regulatory family.</text>
</comment>
<organism evidence="6 7">
    <name type="scientific">Devosia insulae DS-56</name>
    <dbReference type="NCBI Taxonomy" id="1116389"/>
    <lineage>
        <taxon>Bacteria</taxon>
        <taxon>Pseudomonadati</taxon>
        <taxon>Pseudomonadota</taxon>
        <taxon>Alphaproteobacteria</taxon>
        <taxon>Hyphomicrobiales</taxon>
        <taxon>Devosiaceae</taxon>
        <taxon>Devosia</taxon>
    </lineage>
</organism>
<dbReference type="PROSITE" id="PS50931">
    <property type="entry name" value="HTH_LYSR"/>
    <property type="match status" value="1"/>
</dbReference>
<dbReference type="InterPro" id="IPR005119">
    <property type="entry name" value="LysR_subst-bd"/>
</dbReference>
<keyword evidence="3" id="KW-0238">DNA-binding</keyword>
<evidence type="ECO:0000256" key="3">
    <source>
        <dbReference type="ARBA" id="ARBA00023125"/>
    </source>
</evidence>
<dbReference type="Pfam" id="PF00126">
    <property type="entry name" value="HTH_1"/>
    <property type="match status" value="1"/>
</dbReference>